<dbReference type="Pfam" id="PF12849">
    <property type="entry name" value="PBP_like_2"/>
    <property type="match status" value="1"/>
</dbReference>
<dbReference type="PANTHER" id="PTHR42996">
    <property type="entry name" value="PHOSPHATE-BINDING PROTEIN PSTS"/>
    <property type="match status" value="1"/>
</dbReference>
<protein>
    <submittedName>
        <fullName evidence="6">Phosphate ABC transporter, periplasmic phosphate-binding protein</fullName>
    </submittedName>
</protein>
<evidence type="ECO:0000256" key="1">
    <source>
        <dbReference type="ARBA" id="ARBA00008725"/>
    </source>
</evidence>
<evidence type="ECO:0000256" key="3">
    <source>
        <dbReference type="ARBA" id="ARBA00022592"/>
    </source>
</evidence>
<dbReference type="GO" id="GO:0042301">
    <property type="term" value="F:phosphate ion binding"/>
    <property type="evidence" value="ECO:0007669"/>
    <property type="project" value="InterPro"/>
</dbReference>
<dbReference type="InterPro" id="IPR005673">
    <property type="entry name" value="ABC_phos-bd_PstS"/>
</dbReference>
<dbReference type="Proteomes" id="UP000655759">
    <property type="component" value="Unassembled WGS sequence"/>
</dbReference>
<dbReference type="GO" id="GO:0043190">
    <property type="term" value="C:ATP-binding cassette (ABC) transporter complex"/>
    <property type="evidence" value="ECO:0007669"/>
    <property type="project" value="InterPro"/>
</dbReference>
<keyword evidence="3" id="KW-0592">Phosphate transport</keyword>
<comment type="caution">
    <text evidence="6">The sequence shown here is derived from an EMBL/GenBank/DDBJ whole genome shotgun (WGS) entry which is preliminary data.</text>
</comment>
<name>A0A812EY68_9ARCH</name>
<dbReference type="RefSeq" id="WP_205098827.1">
    <property type="nucleotide sequence ID" value="NZ_CAJNAQ010000005.1"/>
</dbReference>
<dbReference type="GO" id="GO:0035435">
    <property type="term" value="P:phosphate ion transmembrane transport"/>
    <property type="evidence" value="ECO:0007669"/>
    <property type="project" value="InterPro"/>
</dbReference>
<feature type="domain" description="PBP" evidence="5">
    <location>
        <begin position="31"/>
        <end position="319"/>
    </location>
</feature>
<organism evidence="6">
    <name type="scientific">Candidatus Nitrosotenuis uzonensis</name>
    <dbReference type="NCBI Taxonomy" id="1407055"/>
    <lineage>
        <taxon>Archaea</taxon>
        <taxon>Nitrososphaerota</taxon>
        <taxon>Candidatus Nitrosotenuis</taxon>
    </lineage>
</organism>
<keyword evidence="2" id="KW-0813">Transport</keyword>
<dbReference type="SUPFAM" id="SSF53850">
    <property type="entry name" value="Periplasmic binding protein-like II"/>
    <property type="match status" value="1"/>
</dbReference>
<feature type="region of interest" description="Disordered" evidence="4">
    <location>
        <begin position="425"/>
        <end position="450"/>
    </location>
</feature>
<sequence length="450" mass="49447">MKKILSITLSILLVAGTLAPFANAQVPEPPKAGTDFAINGAGATFPYPLIDTWRVEYKKLYPNVNLNYQSIGSGGGVKQHTEKTVNFGASDAPLTKKESELAPGTLHIPETIGSVVLAYYLPEVPKSGLKLTGENVADIYLGKIKKWNDPKIQENNPDIKLPDRNIIVVRRSDGSGTTYVFTDYLSKVSKEWDQKVGKGKSVPWPTGVGAAGNEGVAWATRNTKYAIGYVELAYAFQNEMTFAHIQNAEKTKFVEPSLETVFAAVNSFSINQLPRAEGDWSEVSITNAPGENSYPLASFSYLLVYENIEKSVNDKEKAKALIHLLHWMITDGQKFSKPLLYDPLPPVVQEIGKQGLARIKYNGEQLWNYKPTSAVKAEASKATINSAVKSEIKSDVKTLDAKKSAEQKKLEIKKKVEELKKKKAAEAKKKAEDLKKQTIKTPAAKTSASK</sequence>
<evidence type="ECO:0000313" key="6">
    <source>
        <dbReference type="EMBL" id="CAE6492470.1"/>
    </source>
</evidence>
<evidence type="ECO:0000256" key="4">
    <source>
        <dbReference type="SAM" id="MobiDB-lite"/>
    </source>
</evidence>
<comment type="similarity">
    <text evidence="1">Belongs to the PstS family.</text>
</comment>
<feature type="compositionally biased region" description="Basic and acidic residues" evidence="4">
    <location>
        <begin position="425"/>
        <end position="436"/>
    </location>
</feature>
<dbReference type="Gene3D" id="3.40.190.10">
    <property type="entry name" value="Periplasmic binding protein-like II"/>
    <property type="match status" value="2"/>
</dbReference>
<dbReference type="CDD" id="cd13565">
    <property type="entry name" value="PBP2_PstS"/>
    <property type="match status" value="1"/>
</dbReference>
<dbReference type="InterPro" id="IPR050962">
    <property type="entry name" value="Phosphate-bind_PstS"/>
</dbReference>
<dbReference type="AlphaFoldDB" id="A0A812EY68"/>
<accession>A0A812EY68</accession>
<dbReference type="InterPro" id="IPR024370">
    <property type="entry name" value="PBP_domain"/>
</dbReference>
<evidence type="ECO:0000256" key="2">
    <source>
        <dbReference type="ARBA" id="ARBA00022448"/>
    </source>
</evidence>
<dbReference type="EMBL" id="CAJNAQ010000005">
    <property type="protein sequence ID" value="CAE6492470.1"/>
    <property type="molecule type" value="Genomic_DNA"/>
</dbReference>
<gene>
    <name evidence="6" type="ORF">NUZ5A_50037</name>
</gene>
<reference evidence="6" key="1">
    <citation type="submission" date="2021-02" db="EMBL/GenBank/DDBJ databases">
        <authorList>
            <person name="Han P."/>
        </authorList>
    </citation>
    <scope>NUCLEOTIDE SEQUENCE</scope>
    <source>
        <strain evidence="6">Candidatus Nitrosotenuis uzonensis 5A</strain>
    </source>
</reference>
<dbReference type="PANTHER" id="PTHR42996:SF1">
    <property type="entry name" value="PHOSPHATE-BINDING PROTEIN PSTS"/>
    <property type="match status" value="1"/>
</dbReference>
<proteinExistence type="inferred from homology"/>
<evidence type="ECO:0000259" key="5">
    <source>
        <dbReference type="Pfam" id="PF12849"/>
    </source>
</evidence>
<dbReference type="NCBIfam" id="TIGR00975">
    <property type="entry name" value="3a0107s03"/>
    <property type="match status" value="1"/>
</dbReference>